<evidence type="ECO:0000313" key="4">
    <source>
        <dbReference type="Proteomes" id="UP001230504"/>
    </source>
</evidence>
<accession>A0AAD8PJ68</accession>
<feature type="compositionally biased region" description="Basic residues" evidence="1">
    <location>
        <begin position="55"/>
        <end position="70"/>
    </location>
</feature>
<dbReference type="GeneID" id="85443748"/>
<organism evidence="3 4">
    <name type="scientific">Colletotrichum navitas</name>
    <dbReference type="NCBI Taxonomy" id="681940"/>
    <lineage>
        <taxon>Eukaryota</taxon>
        <taxon>Fungi</taxon>
        <taxon>Dikarya</taxon>
        <taxon>Ascomycota</taxon>
        <taxon>Pezizomycotina</taxon>
        <taxon>Sordariomycetes</taxon>
        <taxon>Hypocreomycetidae</taxon>
        <taxon>Glomerellales</taxon>
        <taxon>Glomerellaceae</taxon>
        <taxon>Colletotrichum</taxon>
        <taxon>Colletotrichum graminicola species complex</taxon>
    </lineage>
</organism>
<comment type="caution">
    <text evidence="3">The sequence shown here is derived from an EMBL/GenBank/DDBJ whole genome shotgun (WGS) entry which is preliminary data.</text>
</comment>
<dbReference type="RefSeq" id="XP_060406888.1">
    <property type="nucleotide sequence ID" value="XM_060559508.1"/>
</dbReference>
<sequence>MQFLNTAVLIFGLLSAACAIATPARPYKADNLETTDVKAGDLQAQYEAYDLERRKPTRTRPKRPNRPQRQKVCKKTDEWCASDSECCSKSCEKSLTNTCD</sequence>
<evidence type="ECO:0000256" key="1">
    <source>
        <dbReference type="SAM" id="MobiDB-lite"/>
    </source>
</evidence>
<feature type="signal peptide" evidence="2">
    <location>
        <begin position="1"/>
        <end position="19"/>
    </location>
</feature>
<feature type="region of interest" description="Disordered" evidence="1">
    <location>
        <begin position="49"/>
        <end position="70"/>
    </location>
</feature>
<evidence type="ECO:0000256" key="2">
    <source>
        <dbReference type="SAM" id="SignalP"/>
    </source>
</evidence>
<dbReference type="AlphaFoldDB" id="A0AAD8PJ68"/>
<name>A0AAD8PJ68_9PEZI</name>
<proteinExistence type="predicted"/>
<protein>
    <submittedName>
        <fullName evidence="3">Uncharacterized protein</fullName>
    </submittedName>
</protein>
<keyword evidence="4" id="KW-1185">Reference proteome</keyword>
<keyword evidence="2" id="KW-0732">Signal</keyword>
<evidence type="ECO:0000313" key="3">
    <source>
        <dbReference type="EMBL" id="KAK1564015.1"/>
    </source>
</evidence>
<gene>
    <name evidence="3" type="ORF">LY79DRAFT_573794</name>
</gene>
<dbReference type="Proteomes" id="UP001230504">
    <property type="component" value="Unassembled WGS sequence"/>
</dbReference>
<dbReference type="EMBL" id="JAHLJV010000225">
    <property type="protein sequence ID" value="KAK1564015.1"/>
    <property type="molecule type" value="Genomic_DNA"/>
</dbReference>
<feature type="chain" id="PRO_5042177304" evidence="2">
    <location>
        <begin position="20"/>
        <end position="100"/>
    </location>
</feature>
<reference evidence="3" key="1">
    <citation type="submission" date="2021-06" db="EMBL/GenBank/DDBJ databases">
        <title>Comparative genomics, transcriptomics and evolutionary studies reveal genomic signatures of adaptation to plant cell wall in hemibiotrophic fungi.</title>
        <authorList>
            <consortium name="DOE Joint Genome Institute"/>
            <person name="Baroncelli R."/>
            <person name="Diaz J.F."/>
            <person name="Benocci T."/>
            <person name="Peng M."/>
            <person name="Battaglia E."/>
            <person name="Haridas S."/>
            <person name="Andreopoulos W."/>
            <person name="Labutti K."/>
            <person name="Pangilinan J."/>
            <person name="Floch G.L."/>
            <person name="Makela M.R."/>
            <person name="Henrissat B."/>
            <person name="Grigoriev I.V."/>
            <person name="Crouch J.A."/>
            <person name="De Vries R.P."/>
            <person name="Sukno S.A."/>
            <person name="Thon M.R."/>
        </authorList>
    </citation>
    <scope>NUCLEOTIDE SEQUENCE</scope>
    <source>
        <strain evidence="3">CBS 125086</strain>
    </source>
</reference>